<name>A0ABR8MW81_9BACL</name>
<dbReference type="EMBL" id="JACXZA010000003">
    <property type="protein sequence ID" value="MBD3920217.1"/>
    <property type="molecule type" value="Genomic_DNA"/>
</dbReference>
<protein>
    <submittedName>
        <fullName evidence="1">Uncharacterized protein</fullName>
    </submittedName>
</protein>
<keyword evidence="2" id="KW-1185">Reference proteome</keyword>
<organism evidence="1 2">
    <name type="scientific">Paenibacillus terricola</name>
    <dbReference type="NCBI Taxonomy" id="2763503"/>
    <lineage>
        <taxon>Bacteria</taxon>
        <taxon>Bacillati</taxon>
        <taxon>Bacillota</taxon>
        <taxon>Bacilli</taxon>
        <taxon>Bacillales</taxon>
        <taxon>Paenibacillaceae</taxon>
        <taxon>Paenibacillus</taxon>
    </lineage>
</organism>
<dbReference type="InterPro" id="IPR005361">
    <property type="entry name" value="UPF0158"/>
</dbReference>
<dbReference type="RefSeq" id="WP_191204456.1">
    <property type="nucleotide sequence ID" value="NZ_JACXZA010000003.1"/>
</dbReference>
<dbReference type="Pfam" id="PF03682">
    <property type="entry name" value="UPF0158"/>
    <property type="match status" value="1"/>
</dbReference>
<gene>
    <name evidence="1" type="ORF">H8B09_15735</name>
</gene>
<comment type="caution">
    <text evidence="1">The sequence shown here is derived from an EMBL/GenBank/DDBJ whole genome shotgun (WGS) entry which is preliminary data.</text>
</comment>
<dbReference type="Proteomes" id="UP000609346">
    <property type="component" value="Unassembled WGS sequence"/>
</dbReference>
<accession>A0ABR8MW81</accession>
<sequence>MKLLKVTKMQFKELVDTYDDNVEGMEFFLNIETGEIVMLSDYGDDEEQEQLNELVEEGFNITYFRVPHRDSHEGYKEMVYFTDTIKDRALQSELYEVLDGGRRIFRRFKDELSSNKEELERYYRYLESRNRERILDWLEAIGIQLMLVD</sequence>
<evidence type="ECO:0000313" key="1">
    <source>
        <dbReference type="EMBL" id="MBD3920217.1"/>
    </source>
</evidence>
<evidence type="ECO:0000313" key="2">
    <source>
        <dbReference type="Proteomes" id="UP000609346"/>
    </source>
</evidence>
<proteinExistence type="predicted"/>
<reference evidence="1 2" key="1">
    <citation type="submission" date="2020-09" db="EMBL/GenBank/DDBJ databases">
        <title>Paenibacillus sp. strain PR3 16S rRNA gene Genome sequencing and assembly.</title>
        <authorList>
            <person name="Kim J."/>
        </authorList>
    </citation>
    <scope>NUCLEOTIDE SEQUENCE [LARGE SCALE GENOMIC DNA]</scope>
    <source>
        <strain evidence="1 2">PR3</strain>
    </source>
</reference>